<evidence type="ECO:0000313" key="2">
    <source>
        <dbReference type="EMBL" id="KSW10923.1"/>
    </source>
</evidence>
<keyword evidence="1" id="KW-1133">Transmembrane helix</keyword>
<feature type="transmembrane region" description="Helical" evidence="1">
    <location>
        <begin position="29"/>
        <end position="51"/>
    </location>
</feature>
<keyword evidence="1" id="KW-0812">Transmembrane</keyword>
<proteinExistence type="predicted"/>
<sequence>METLVRETTIAAQSVRSEQASETSLTNTLSFAFALTAVFIAGITMAIVGAATASTVILSSAIIITTVAAFVGVYGILNMMTR</sequence>
<evidence type="ECO:0000256" key="1">
    <source>
        <dbReference type="SAM" id="Phobius"/>
    </source>
</evidence>
<dbReference type="Proteomes" id="UP000054686">
    <property type="component" value="Unassembled WGS sequence"/>
</dbReference>
<gene>
    <name evidence="2" type="ORF">APY09_05460</name>
</gene>
<protein>
    <submittedName>
        <fullName evidence="2">Uncharacterized protein</fullName>
    </submittedName>
</protein>
<evidence type="ECO:0000313" key="3">
    <source>
        <dbReference type="Proteomes" id="UP000054686"/>
    </source>
</evidence>
<keyword evidence="1" id="KW-0472">Membrane</keyword>
<reference evidence="2 3" key="1">
    <citation type="submission" date="2015-10" db="EMBL/GenBank/DDBJ databases">
        <title>Draft Genome of Actinomyces odontolyticus subsp. actinosynbacter strain XH001.</title>
        <authorList>
            <person name="Mclean J.S."/>
            <person name="He X."/>
        </authorList>
    </citation>
    <scope>NUCLEOTIDE SEQUENCE [LARGE SCALE GENOMIC DNA]</scope>
    <source>
        <strain evidence="2 3">XH001</strain>
    </source>
</reference>
<dbReference type="EMBL" id="LLVT01000002">
    <property type="protein sequence ID" value="KSW10923.1"/>
    <property type="molecule type" value="Genomic_DNA"/>
</dbReference>
<accession>A0A0V8RS97</accession>
<comment type="caution">
    <text evidence="2">The sequence shown here is derived from an EMBL/GenBank/DDBJ whole genome shotgun (WGS) entry which is preliminary data.</text>
</comment>
<feature type="transmembrane region" description="Helical" evidence="1">
    <location>
        <begin position="57"/>
        <end position="77"/>
    </location>
</feature>
<dbReference type="AlphaFoldDB" id="A0A0V8RS97"/>
<dbReference type="RefSeq" id="WP_060566548.1">
    <property type="nucleotide sequence ID" value="NZ_CP040006.1"/>
</dbReference>
<name>A0A0V8RS97_9ACTO</name>
<organism evidence="2 3">
    <name type="scientific">Schaalia odontolytica</name>
    <dbReference type="NCBI Taxonomy" id="1660"/>
    <lineage>
        <taxon>Bacteria</taxon>
        <taxon>Bacillati</taxon>
        <taxon>Actinomycetota</taxon>
        <taxon>Actinomycetes</taxon>
        <taxon>Actinomycetales</taxon>
        <taxon>Actinomycetaceae</taxon>
        <taxon>Schaalia</taxon>
    </lineage>
</organism>